<name>A0A4R6TZ96_9BACI</name>
<dbReference type="Proteomes" id="UP000295632">
    <property type="component" value="Unassembled WGS sequence"/>
</dbReference>
<dbReference type="PROSITE" id="PS01037">
    <property type="entry name" value="SBP_BACTERIAL_1"/>
    <property type="match status" value="1"/>
</dbReference>
<dbReference type="PROSITE" id="PS51257">
    <property type="entry name" value="PROKAR_LIPOPROTEIN"/>
    <property type="match status" value="1"/>
</dbReference>
<dbReference type="InterPro" id="IPR006059">
    <property type="entry name" value="SBP"/>
</dbReference>
<comment type="caution">
    <text evidence="5">The sequence shown here is derived from an EMBL/GenBank/DDBJ whole genome shotgun (WGS) entry which is preliminary data.</text>
</comment>
<dbReference type="RefSeq" id="WP_243740172.1">
    <property type="nucleotide sequence ID" value="NZ_SNYJ01000012.1"/>
</dbReference>
<organism evidence="5 6">
    <name type="scientific">Aureibacillus halotolerans</name>
    <dbReference type="NCBI Taxonomy" id="1508390"/>
    <lineage>
        <taxon>Bacteria</taxon>
        <taxon>Bacillati</taxon>
        <taxon>Bacillota</taxon>
        <taxon>Bacilli</taxon>
        <taxon>Bacillales</taxon>
        <taxon>Bacillaceae</taxon>
        <taxon>Aureibacillus</taxon>
    </lineage>
</organism>
<dbReference type="Gene3D" id="3.40.190.10">
    <property type="entry name" value="Periplasmic binding protein-like II"/>
    <property type="match status" value="1"/>
</dbReference>
<evidence type="ECO:0000256" key="2">
    <source>
        <dbReference type="ARBA" id="ARBA00022448"/>
    </source>
</evidence>
<dbReference type="CDD" id="cd13585">
    <property type="entry name" value="PBP2_TMBP_like"/>
    <property type="match status" value="1"/>
</dbReference>
<keyword evidence="6" id="KW-1185">Reference proteome</keyword>
<keyword evidence="3 4" id="KW-0732">Signal</keyword>
<dbReference type="InterPro" id="IPR006061">
    <property type="entry name" value="SBP_1_CS"/>
</dbReference>
<dbReference type="PANTHER" id="PTHR43649">
    <property type="entry name" value="ARABINOSE-BINDING PROTEIN-RELATED"/>
    <property type="match status" value="1"/>
</dbReference>
<dbReference type="GO" id="GO:0055085">
    <property type="term" value="P:transmembrane transport"/>
    <property type="evidence" value="ECO:0007669"/>
    <property type="project" value="InterPro"/>
</dbReference>
<sequence length="430" mass="47617">MKKMLFMLFTAFVMMLAGCSESTVEQTPDGEDVVTLDMAIVAGTSEMPAWQGIVDAFNGSHENIQVNLQRLPGSWDDYAQRMTTQIAAGDPPDIGRLNATIKTFEDKGYLTDLTPYFESLDTSLYTDGLFQSTDEHMYGVPIVSMTQVLFYNKDMFDEAGVAYPPMDWEDPWTWEEFAGAAEALSSGSGGNRTYGVHAKTNIESGIPTYLWSNGGSYFNDDMTEVTFDSPEAVETLTFIQDLIIKGYAPTPAETSTIPASDMFTSGRLGMMIEGPWNFPSFSEIDSFEWGVAPIPVGPSGEKPITTQFVDYWVAYEGSDHHEEAAEVIQFFIGAEALGILVDNNIGGVPILKSVAEDKKEELFSSLTDEEKDMIYESYQYSRLTEATTNFSELQVLTQRVLDLLALDELGPEEAVKQLEPIFIESIQTGE</sequence>
<feature type="chain" id="PRO_5020921710" evidence="4">
    <location>
        <begin position="23"/>
        <end position="430"/>
    </location>
</feature>
<evidence type="ECO:0000256" key="3">
    <source>
        <dbReference type="ARBA" id="ARBA00022729"/>
    </source>
</evidence>
<evidence type="ECO:0000256" key="4">
    <source>
        <dbReference type="SAM" id="SignalP"/>
    </source>
</evidence>
<evidence type="ECO:0000256" key="1">
    <source>
        <dbReference type="ARBA" id="ARBA00008520"/>
    </source>
</evidence>
<dbReference type="EMBL" id="SNYJ01000012">
    <property type="protein sequence ID" value="TDQ37663.1"/>
    <property type="molecule type" value="Genomic_DNA"/>
</dbReference>
<dbReference type="Pfam" id="PF01547">
    <property type="entry name" value="SBP_bac_1"/>
    <property type="match status" value="1"/>
</dbReference>
<evidence type="ECO:0000313" key="5">
    <source>
        <dbReference type="EMBL" id="TDQ37663.1"/>
    </source>
</evidence>
<dbReference type="SUPFAM" id="SSF53850">
    <property type="entry name" value="Periplasmic binding protein-like II"/>
    <property type="match status" value="1"/>
</dbReference>
<evidence type="ECO:0000313" key="6">
    <source>
        <dbReference type="Proteomes" id="UP000295632"/>
    </source>
</evidence>
<feature type="signal peptide" evidence="4">
    <location>
        <begin position="1"/>
        <end position="22"/>
    </location>
</feature>
<accession>A0A4R6TZ96</accession>
<proteinExistence type="inferred from homology"/>
<keyword evidence="2" id="KW-0813">Transport</keyword>
<protein>
    <submittedName>
        <fullName evidence="5">Carbohydrate ABC transporter substrate-binding protein (CUT1 family)</fullName>
    </submittedName>
</protein>
<gene>
    <name evidence="5" type="ORF">EV213_11223</name>
</gene>
<comment type="similarity">
    <text evidence="1">Belongs to the bacterial solute-binding protein 1 family.</text>
</comment>
<dbReference type="PANTHER" id="PTHR43649:SF12">
    <property type="entry name" value="DIACETYLCHITOBIOSE BINDING PROTEIN DASA"/>
    <property type="match status" value="1"/>
</dbReference>
<reference evidence="5 6" key="1">
    <citation type="submission" date="2019-03" db="EMBL/GenBank/DDBJ databases">
        <title>Genomic Encyclopedia of Type Strains, Phase IV (KMG-IV): sequencing the most valuable type-strain genomes for metagenomic binning, comparative biology and taxonomic classification.</title>
        <authorList>
            <person name="Goeker M."/>
        </authorList>
    </citation>
    <scope>NUCLEOTIDE SEQUENCE [LARGE SCALE GENOMIC DNA]</scope>
    <source>
        <strain evidence="5 6">DSM 28697</strain>
    </source>
</reference>
<dbReference type="InterPro" id="IPR050490">
    <property type="entry name" value="Bact_solute-bd_prot1"/>
</dbReference>
<dbReference type="AlphaFoldDB" id="A0A4R6TZ96"/>